<feature type="domain" description="Erythromycin biosynthesis protein CIII-like C-terminal" evidence="1">
    <location>
        <begin position="50"/>
        <end position="144"/>
    </location>
</feature>
<gene>
    <name evidence="2" type="ORF">CDEB00056_LOCUS7883</name>
</gene>
<reference evidence="2" key="1">
    <citation type="submission" date="2021-01" db="EMBL/GenBank/DDBJ databases">
        <authorList>
            <person name="Corre E."/>
            <person name="Pelletier E."/>
            <person name="Niang G."/>
            <person name="Scheremetjew M."/>
            <person name="Finn R."/>
            <person name="Kale V."/>
            <person name="Holt S."/>
            <person name="Cochrane G."/>
            <person name="Meng A."/>
            <person name="Brown T."/>
            <person name="Cohen L."/>
        </authorList>
    </citation>
    <scope>NUCLEOTIDE SEQUENCE</scope>
    <source>
        <strain evidence="2">MM31A-1</strain>
    </source>
</reference>
<organism evidence="2">
    <name type="scientific">Chaetoceros debilis</name>
    <dbReference type="NCBI Taxonomy" id="122233"/>
    <lineage>
        <taxon>Eukaryota</taxon>
        <taxon>Sar</taxon>
        <taxon>Stramenopiles</taxon>
        <taxon>Ochrophyta</taxon>
        <taxon>Bacillariophyta</taxon>
        <taxon>Coscinodiscophyceae</taxon>
        <taxon>Chaetocerotophycidae</taxon>
        <taxon>Chaetocerotales</taxon>
        <taxon>Chaetocerotaceae</taxon>
        <taxon>Chaetoceros</taxon>
    </lineage>
</organism>
<dbReference type="SUPFAM" id="SSF53756">
    <property type="entry name" value="UDP-Glycosyltransferase/glycogen phosphorylase"/>
    <property type="match status" value="1"/>
</dbReference>
<evidence type="ECO:0000313" key="2">
    <source>
        <dbReference type="EMBL" id="CAE0463042.1"/>
    </source>
</evidence>
<dbReference type="EMBL" id="HBIO01010183">
    <property type="protein sequence ID" value="CAE0463042.1"/>
    <property type="molecule type" value="Transcribed_RNA"/>
</dbReference>
<sequence length="146" mass="16187">MRWGSLTCKSPEYMVTLAVEALQEANQRGVILEGLFKLSMDLLQKATTDKDLISYAETNICFIEMTPHGWLFSRVAAVVHHGSAGTINTSLRSGVPTIITPIFLDQFDMSYVIEELGVGVGFSKQFQQITAKELGYAIKRVLEGQK</sequence>
<dbReference type="AlphaFoldDB" id="A0A7S3V838"/>
<dbReference type="InterPro" id="IPR050426">
    <property type="entry name" value="Glycosyltransferase_28"/>
</dbReference>
<proteinExistence type="predicted"/>
<dbReference type="PANTHER" id="PTHR48050:SF25">
    <property type="entry name" value="STEROL 3-BETA-GLUCOSYLTRANSFERASE"/>
    <property type="match status" value="1"/>
</dbReference>
<accession>A0A7S3V838</accession>
<dbReference type="InterPro" id="IPR010610">
    <property type="entry name" value="EryCIII-like_C"/>
</dbReference>
<protein>
    <recommendedName>
        <fullName evidence="1">Erythromycin biosynthesis protein CIII-like C-terminal domain-containing protein</fullName>
    </recommendedName>
</protein>
<dbReference type="GO" id="GO:0016757">
    <property type="term" value="F:glycosyltransferase activity"/>
    <property type="evidence" value="ECO:0007669"/>
    <property type="project" value="UniProtKB-ARBA"/>
</dbReference>
<dbReference type="Gene3D" id="3.40.50.2000">
    <property type="entry name" value="Glycogen Phosphorylase B"/>
    <property type="match status" value="1"/>
</dbReference>
<evidence type="ECO:0000259" key="1">
    <source>
        <dbReference type="Pfam" id="PF06722"/>
    </source>
</evidence>
<name>A0A7S3V838_9STRA</name>
<dbReference type="Pfam" id="PF06722">
    <property type="entry name" value="EryCIII-like_C"/>
    <property type="match status" value="1"/>
</dbReference>
<dbReference type="PANTHER" id="PTHR48050">
    <property type="entry name" value="STEROL 3-BETA-GLUCOSYLTRANSFERASE"/>
    <property type="match status" value="1"/>
</dbReference>